<reference evidence="13 14" key="1">
    <citation type="journal article" date="2012" name="J. Bacteriol.">
        <title>Draft Genome Sequence of the Purple Photosynthetic Bacterium Phaeospirillum molischianum DSM120, a Particularly Versatile Bacterium.</title>
        <authorList>
            <person name="Duquesne K."/>
            <person name="Prima V."/>
            <person name="Ji B."/>
            <person name="Rouy Z."/>
            <person name="Medigue C."/>
            <person name="Talla E."/>
            <person name="Sturgis J.N."/>
        </authorList>
    </citation>
    <scope>NUCLEOTIDE SEQUENCE [LARGE SCALE GENOMIC DNA]</scope>
    <source>
        <strain evidence="14">DSM120</strain>
    </source>
</reference>
<keyword evidence="9 11" id="KW-0472">Membrane</keyword>
<evidence type="ECO:0000313" key="14">
    <source>
        <dbReference type="Proteomes" id="UP000004169"/>
    </source>
</evidence>
<dbReference type="eggNOG" id="COG1696">
    <property type="taxonomic scope" value="Bacteria"/>
</dbReference>
<comment type="subcellular location">
    <subcellularLocation>
        <location evidence="1">Cell membrane</location>
        <topology evidence="1">Multi-pass membrane protein</topology>
    </subcellularLocation>
</comment>
<evidence type="ECO:0000256" key="9">
    <source>
        <dbReference type="ARBA" id="ARBA00023136"/>
    </source>
</evidence>
<dbReference type="EMBL" id="CAHP01000020">
    <property type="protein sequence ID" value="CCG41402.1"/>
    <property type="molecule type" value="Genomic_DNA"/>
</dbReference>
<dbReference type="GO" id="GO:0005886">
    <property type="term" value="C:plasma membrane"/>
    <property type="evidence" value="ECO:0007669"/>
    <property type="project" value="UniProtKB-SubCell"/>
</dbReference>
<dbReference type="PIRSF" id="PIRSF016636">
    <property type="entry name" value="AlgI_DltB"/>
    <property type="match status" value="1"/>
</dbReference>
<evidence type="ECO:0000256" key="11">
    <source>
        <dbReference type="PIRNR" id="PIRNR016636"/>
    </source>
</evidence>
<keyword evidence="5 11" id="KW-1003">Cell membrane</keyword>
<dbReference type="GO" id="GO:0042121">
    <property type="term" value="P:alginic acid biosynthetic process"/>
    <property type="evidence" value="ECO:0007669"/>
    <property type="project" value="UniProtKB-KW"/>
</dbReference>
<evidence type="ECO:0000256" key="8">
    <source>
        <dbReference type="ARBA" id="ARBA00022989"/>
    </source>
</evidence>
<feature type="transmembrane region" description="Helical" evidence="12">
    <location>
        <begin position="301"/>
        <end position="319"/>
    </location>
</feature>
<feature type="transmembrane region" description="Helical" evidence="12">
    <location>
        <begin position="362"/>
        <end position="378"/>
    </location>
</feature>
<keyword evidence="11 13" id="KW-0808">Transferase</keyword>
<evidence type="ECO:0000256" key="5">
    <source>
        <dbReference type="ARBA" id="ARBA00022475"/>
    </source>
</evidence>
<keyword evidence="8 12" id="KW-1133">Transmembrane helix</keyword>
<dbReference type="RefSeq" id="WP_002728473.1">
    <property type="nucleotide sequence ID" value="NZ_CAHP01000020.1"/>
</dbReference>
<sequence length="472" mass="53577">MVFNSVEFGFFFIFAWIIFVATPQQWRWGTLLGASAIFYAAWDWRYLGLIMGLAFIAFVYGRCQHFVTRKLTALAVFIILIPLIFIKYSNFIVDILLEIEIFFGERDPHFDPLSLILPLGISFYTFQLLSYCLDVRAGRCAPVGNYFKLLLYPLYFPHQIAGPIVRPHLLLSQFGSIHLPDSARMSFGLRIFLWGLFKKVFVADRLAVLVDSVYADPSMFHGAGSWLAFYFFAIQIYCDFSGYTDMAIGISHMFGINLCENFRRPYFATSIKDFWSRWHISLSTWFRDYVYIPLGGNRQGMVGWAGAILVVFAVSGLWHGANITFLLWGLFHGGLFLGEHTLRWLTSERIRRWFAEPAGKMILRLAVFHLVALGWVLFRSPSLADAGAILNGMASFGNFGALNQILPPTQMALAASGIAIVLLGDAMMEARGRFTISQMSLPLRWAAYCAVIFLVALFPGSNATKQFIYFQF</sequence>
<dbReference type="PANTHER" id="PTHR13285">
    <property type="entry name" value="ACYLTRANSFERASE"/>
    <property type="match status" value="1"/>
</dbReference>
<feature type="transmembrane region" description="Helical" evidence="12">
    <location>
        <begin position="113"/>
        <end position="133"/>
    </location>
</feature>
<dbReference type="PIRSF" id="PIRSF500217">
    <property type="entry name" value="AlgI"/>
    <property type="match status" value="1"/>
</dbReference>
<accession>H8FSR4</accession>
<proteinExistence type="inferred from homology"/>
<evidence type="ECO:0000256" key="6">
    <source>
        <dbReference type="ARBA" id="ARBA00022692"/>
    </source>
</evidence>
<feature type="transmembrane region" description="Helical" evidence="12">
    <location>
        <begin position="7"/>
        <end position="24"/>
    </location>
</feature>
<keyword evidence="6 12" id="KW-0812">Transmembrane</keyword>
<dbReference type="InterPro" id="IPR028362">
    <property type="entry name" value="AlgI"/>
</dbReference>
<dbReference type="InterPro" id="IPR004299">
    <property type="entry name" value="MBOAT_fam"/>
</dbReference>
<name>H8FSR4_MAGML</name>
<evidence type="ECO:0000256" key="1">
    <source>
        <dbReference type="ARBA" id="ARBA00004651"/>
    </source>
</evidence>
<protein>
    <recommendedName>
        <fullName evidence="4">Probable alginate O-acetylase AlgI</fullName>
    </recommendedName>
    <alternativeName>
        <fullName evidence="10">Alginate biosynthesis protein AlgI</fullName>
    </alternativeName>
</protein>
<dbReference type="AlphaFoldDB" id="H8FSR4"/>
<evidence type="ECO:0000256" key="2">
    <source>
        <dbReference type="ARBA" id="ARBA00005182"/>
    </source>
</evidence>
<keyword evidence="7" id="KW-0016">Alginate biosynthesis</keyword>
<dbReference type="InterPro" id="IPR024194">
    <property type="entry name" value="Ac/AlaTfrase_AlgI/DltB"/>
</dbReference>
<feature type="transmembrane region" description="Helical" evidence="12">
    <location>
        <begin position="73"/>
        <end position="93"/>
    </location>
</feature>
<organism evidence="13 14">
    <name type="scientific">Magnetospirillum molischianum DSM 120</name>
    <dbReference type="NCBI Taxonomy" id="1150626"/>
    <lineage>
        <taxon>Bacteria</taxon>
        <taxon>Pseudomonadati</taxon>
        <taxon>Pseudomonadota</taxon>
        <taxon>Alphaproteobacteria</taxon>
        <taxon>Rhodospirillales</taxon>
        <taxon>Rhodospirillaceae</taxon>
        <taxon>Magnetospirillum</taxon>
    </lineage>
</organism>
<gene>
    <name evidence="13" type="ORF">PHAMO_270243</name>
</gene>
<evidence type="ECO:0000256" key="7">
    <source>
        <dbReference type="ARBA" id="ARBA00022841"/>
    </source>
</evidence>
<evidence type="ECO:0000256" key="3">
    <source>
        <dbReference type="ARBA" id="ARBA00010323"/>
    </source>
</evidence>
<comment type="pathway">
    <text evidence="2">Glycan biosynthesis; alginate biosynthesis.</text>
</comment>
<keyword evidence="11 13" id="KW-0012">Acyltransferase</keyword>
<dbReference type="InterPro" id="IPR051085">
    <property type="entry name" value="MB_O-acyltransferase"/>
</dbReference>
<evidence type="ECO:0000256" key="10">
    <source>
        <dbReference type="ARBA" id="ARBA00031030"/>
    </source>
</evidence>
<feature type="transmembrane region" description="Helical" evidence="12">
    <location>
        <begin position="405"/>
        <end position="424"/>
    </location>
</feature>
<comment type="similarity">
    <text evidence="3 11">Belongs to the membrane-bound acyltransferase family.</text>
</comment>
<evidence type="ECO:0000313" key="13">
    <source>
        <dbReference type="EMBL" id="CCG41402.1"/>
    </source>
</evidence>
<keyword evidence="14" id="KW-1185">Reference proteome</keyword>
<evidence type="ECO:0000256" key="12">
    <source>
        <dbReference type="SAM" id="Phobius"/>
    </source>
</evidence>
<dbReference type="Proteomes" id="UP000004169">
    <property type="component" value="Unassembled WGS sequence"/>
</dbReference>
<feature type="transmembrane region" description="Helical" evidence="12">
    <location>
        <begin position="445"/>
        <end position="463"/>
    </location>
</feature>
<dbReference type="GO" id="GO:0016746">
    <property type="term" value="F:acyltransferase activity"/>
    <property type="evidence" value="ECO:0007669"/>
    <property type="project" value="UniProtKB-KW"/>
</dbReference>
<dbReference type="STRING" id="1150626.PHAMO_270243"/>
<dbReference type="PANTHER" id="PTHR13285:SF18">
    <property type="entry name" value="PROTEIN-CYSTEINE N-PALMITOYLTRANSFERASE RASP"/>
    <property type="match status" value="1"/>
</dbReference>
<dbReference type="Pfam" id="PF03062">
    <property type="entry name" value="MBOAT"/>
    <property type="match status" value="1"/>
</dbReference>
<comment type="caution">
    <text evidence="13">The sequence shown here is derived from an EMBL/GenBank/DDBJ whole genome shotgun (WGS) entry which is preliminary data.</text>
</comment>
<evidence type="ECO:0000256" key="4">
    <source>
        <dbReference type="ARBA" id="ARBA00016084"/>
    </source>
</evidence>
<feature type="transmembrane region" description="Helical" evidence="12">
    <location>
        <begin position="44"/>
        <end position="61"/>
    </location>
</feature>
<dbReference type="OrthoDB" id="139172at2"/>